<evidence type="ECO:0000313" key="11">
    <source>
        <dbReference type="EMBL" id="MCJ8499229.1"/>
    </source>
</evidence>
<dbReference type="GO" id="GO:0051536">
    <property type="term" value="F:iron-sulfur cluster binding"/>
    <property type="evidence" value="ECO:0007669"/>
    <property type="project" value="UniProtKB-KW"/>
</dbReference>
<dbReference type="PANTHER" id="PTHR42917">
    <property type="entry name" value="2,4-DIENOYL-COA REDUCTASE"/>
    <property type="match status" value="1"/>
</dbReference>
<dbReference type="PANTHER" id="PTHR42917:SF2">
    <property type="entry name" value="2,4-DIENOYL-COA REDUCTASE [(2E)-ENOYL-COA-PRODUCING]"/>
    <property type="match status" value="1"/>
</dbReference>
<dbReference type="RefSeq" id="WP_246902388.1">
    <property type="nucleotide sequence ID" value="NZ_JALJRB010000001.1"/>
</dbReference>
<dbReference type="CDD" id="cd02803">
    <property type="entry name" value="OYE_like_FMN_family"/>
    <property type="match status" value="1"/>
</dbReference>
<sequence length="368" mass="39778">MKLFEPLTINGMPLANRIIMPPMQLRLGLGNRRARAFYLERAAGGVGAIVMSATSVDLFSTDAAWGRPGGVEQFIERMQVLNNEIRAAGARVGIQLWHGNQWPAGSGAPFAGTEQVAPSATAERRALTTGEIEAIVDKFGQAAETARTAGFDFVEVHGAHGYLVCQFFSSADNRRKDRYGGNLDNRMRFGLEIVETMRRTAGDDFPIFYRLGAEERRPGGITLRQSKAFAAALAKAGVDAFDVSIGMPVGRKPSPGRKARPGTYVPLAAAIKQAVGVPVMAVGRIHTAALAESILNEGRADLVGVGRQLIADPRWPRKIIAGREDDIVACLSCNTCFNPLRNDQWRPGDPICQVNPRAGREADEGQNQ</sequence>
<dbReference type="AlphaFoldDB" id="A0AA41UHP1"/>
<dbReference type="SUPFAM" id="SSF51395">
    <property type="entry name" value="FMN-linked oxidoreductases"/>
    <property type="match status" value="1"/>
</dbReference>
<protein>
    <submittedName>
        <fullName evidence="11">NADH:flavin oxidoreductase</fullName>
    </submittedName>
</protein>
<keyword evidence="4" id="KW-0288">FMN</keyword>
<feature type="compositionally biased region" description="Basic and acidic residues" evidence="9">
    <location>
        <begin position="358"/>
        <end position="368"/>
    </location>
</feature>
<evidence type="ECO:0000256" key="6">
    <source>
        <dbReference type="ARBA" id="ARBA00023002"/>
    </source>
</evidence>
<dbReference type="GO" id="GO:0016491">
    <property type="term" value="F:oxidoreductase activity"/>
    <property type="evidence" value="ECO:0007669"/>
    <property type="project" value="UniProtKB-KW"/>
</dbReference>
<comment type="caution">
    <text evidence="11">The sequence shown here is derived from an EMBL/GenBank/DDBJ whole genome shotgun (WGS) entry which is preliminary data.</text>
</comment>
<evidence type="ECO:0000256" key="2">
    <source>
        <dbReference type="ARBA" id="ARBA00001966"/>
    </source>
</evidence>
<dbReference type="InterPro" id="IPR001155">
    <property type="entry name" value="OxRdtase_FMN_N"/>
</dbReference>
<comment type="cofactor">
    <cofactor evidence="1">
        <name>FMN</name>
        <dbReference type="ChEBI" id="CHEBI:58210"/>
    </cofactor>
</comment>
<keyword evidence="7" id="KW-0408">Iron</keyword>
<organism evidence="11 12">
    <name type="scientific">Desulfatitalea alkaliphila</name>
    <dbReference type="NCBI Taxonomy" id="2929485"/>
    <lineage>
        <taxon>Bacteria</taxon>
        <taxon>Pseudomonadati</taxon>
        <taxon>Thermodesulfobacteriota</taxon>
        <taxon>Desulfobacteria</taxon>
        <taxon>Desulfobacterales</taxon>
        <taxon>Desulfosarcinaceae</taxon>
        <taxon>Desulfatitalea</taxon>
    </lineage>
</organism>
<dbReference type="GO" id="GO:0010181">
    <property type="term" value="F:FMN binding"/>
    <property type="evidence" value="ECO:0007669"/>
    <property type="project" value="InterPro"/>
</dbReference>
<keyword evidence="8" id="KW-0411">Iron-sulfur</keyword>
<comment type="cofactor">
    <cofactor evidence="2">
        <name>[4Fe-4S] cluster</name>
        <dbReference type="ChEBI" id="CHEBI:49883"/>
    </cofactor>
</comment>
<keyword evidence="12" id="KW-1185">Reference proteome</keyword>
<proteinExistence type="predicted"/>
<evidence type="ECO:0000256" key="3">
    <source>
        <dbReference type="ARBA" id="ARBA00022630"/>
    </source>
</evidence>
<gene>
    <name evidence="11" type="ORF">MRX98_01470</name>
</gene>
<dbReference type="Proteomes" id="UP001165427">
    <property type="component" value="Unassembled WGS sequence"/>
</dbReference>
<evidence type="ECO:0000256" key="9">
    <source>
        <dbReference type="SAM" id="MobiDB-lite"/>
    </source>
</evidence>
<dbReference type="GO" id="GO:0046872">
    <property type="term" value="F:metal ion binding"/>
    <property type="evidence" value="ECO:0007669"/>
    <property type="project" value="UniProtKB-KW"/>
</dbReference>
<evidence type="ECO:0000256" key="7">
    <source>
        <dbReference type="ARBA" id="ARBA00023004"/>
    </source>
</evidence>
<keyword evidence="6" id="KW-0560">Oxidoreductase</keyword>
<dbReference type="Pfam" id="PF00724">
    <property type="entry name" value="Oxidored_FMN"/>
    <property type="match status" value="1"/>
</dbReference>
<dbReference type="InterPro" id="IPR013785">
    <property type="entry name" value="Aldolase_TIM"/>
</dbReference>
<feature type="domain" description="NADH:flavin oxidoreductase/NADH oxidase N-terminal" evidence="10">
    <location>
        <begin position="2"/>
        <end position="325"/>
    </location>
</feature>
<accession>A0AA41UHP1</accession>
<evidence type="ECO:0000256" key="1">
    <source>
        <dbReference type="ARBA" id="ARBA00001917"/>
    </source>
</evidence>
<name>A0AA41UHP1_9BACT</name>
<evidence type="ECO:0000256" key="8">
    <source>
        <dbReference type="ARBA" id="ARBA00023014"/>
    </source>
</evidence>
<evidence type="ECO:0000256" key="4">
    <source>
        <dbReference type="ARBA" id="ARBA00022643"/>
    </source>
</evidence>
<reference evidence="11" key="1">
    <citation type="submission" date="2022-04" db="EMBL/GenBank/DDBJ databases">
        <title>Desulfatitalea alkaliphila sp. nov., a novel anaerobic sulfate-reducing bacterium isolated from terrestrial mud volcano, Taman Peninsula, Russia.</title>
        <authorList>
            <person name="Khomyakova M.A."/>
            <person name="Merkel A.Y."/>
            <person name="Slobodkin A.I."/>
        </authorList>
    </citation>
    <scope>NUCLEOTIDE SEQUENCE</scope>
    <source>
        <strain evidence="11">M08but</strain>
    </source>
</reference>
<evidence type="ECO:0000256" key="5">
    <source>
        <dbReference type="ARBA" id="ARBA00022723"/>
    </source>
</evidence>
<evidence type="ECO:0000313" key="12">
    <source>
        <dbReference type="Proteomes" id="UP001165427"/>
    </source>
</evidence>
<dbReference type="InterPro" id="IPR051793">
    <property type="entry name" value="NADH:flavin_oxidoreductase"/>
</dbReference>
<keyword evidence="3" id="KW-0285">Flavoprotein</keyword>
<keyword evidence="5" id="KW-0479">Metal-binding</keyword>
<dbReference type="Gene3D" id="3.20.20.70">
    <property type="entry name" value="Aldolase class I"/>
    <property type="match status" value="1"/>
</dbReference>
<evidence type="ECO:0000259" key="10">
    <source>
        <dbReference type="Pfam" id="PF00724"/>
    </source>
</evidence>
<feature type="region of interest" description="Disordered" evidence="9">
    <location>
        <begin position="348"/>
        <end position="368"/>
    </location>
</feature>
<dbReference type="EMBL" id="JALJRB010000001">
    <property type="protein sequence ID" value="MCJ8499229.1"/>
    <property type="molecule type" value="Genomic_DNA"/>
</dbReference>